<proteinExistence type="predicted"/>
<dbReference type="GeneID" id="9808278"/>
<dbReference type="EMBL" id="WUAV01000004">
    <property type="protein sequence ID" value="KAF1755832.1"/>
    <property type="molecule type" value="Genomic_DNA"/>
</dbReference>
<feature type="region of interest" description="Disordered" evidence="1">
    <location>
        <begin position="1"/>
        <end position="30"/>
    </location>
</feature>
<accession>A0A6A5GMR9</accession>
<reference evidence="2 3" key="1">
    <citation type="submission" date="2019-12" db="EMBL/GenBank/DDBJ databases">
        <title>Chromosome-level assembly of the Caenorhabditis remanei genome.</title>
        <authorList>
            <person name="Teterina A.A."/>
            <person name="Willis J.H."/>
            <person name="Phillips P.C."/>
        </authorList>
    </citation>
    <scope>NUCLEOTIDE SEQUENCE [LARGE SCALE GENOMIC DNA]</scope>
    <source>
        <strain evidence="2 3">PX506</strain>
        <tissue evidence="2">Whole organism</tissue>
    </source>
</reference>
<dbReference type="CTD" id="9808278"/>
<evidence type="ECO:0000256" key="1">
    <source>
        <dbReference type="SAM" id="MobiDB-lite"/>
    </source>
</evidence>
<sequence>MAASTNDGKITATARGYNCGQRRSHHRREPSCEDLRQMCKLFLNSAWRKSAQNPQKVETKLIGIVDGDAVSHSSTLQLTSRRALKCEVTRVGSRCKRKSEPQDSATSPTVR</sequence>
<comment type="caution">
    <text evidence="2">The sequence shown here is derived from an EMBL/GenBank/DDBJ whole genome shotgun (WGS) entry which is preliminary data.</text>
</comment>
<protein>
    <submittedName>
        <fullName evidence="2">Uncharacterized protein</fullName>
    </submittedName>
</protein>
<name>A0A6A5GMR9_CAERE</name>
<organism evidence="2 3">
    <name type="scientific">Caenorhabditis remanei</name>
    <name type="common">Caenorhabditis vulgaris</name>
    <dbReference type="NCBI Taxonomy" id="31234"/>
    <lineage>
        <taxon>Eukaryota</taxon>
        <taxon>Metazoa</taxon>
        <taxon>Ecdysozoa</taxon>
        <taxon>Nematoda</taxon>
        <taxon>Chromadorea</taxon>
        <taxon>Rhabditida</taxon>
        <taxon>Rhabditina</taxon>
        <taxon>Rhabditomorpha</taxon>
        <taxon>Rhabditoidea</taxon>
        <taxon>Rhabditidae</taxon>
        <taxon>Peloderinae</taxon>
        <taxon>Caenorhabditis</taxon>
    </lineage>
</organism>
<dbReference type="AlphaFoldDB" id="A0A6A5GMR9"/>
<evidence type="ECO:0000313" key="2">
    <source>
        <dbReference type="EMBL" id="KAF1755832.1"/>
    </source>
</evidence>
<dbReference type="Proteomes" id="UP000483820">
    <property type="component" value="Chromosome IV"/>
</dbReference>
<dbReference type="KEGG" id="crq:GCK72_012282"/>
<dbReference type="RefSeq" id="XP_053583755.1">
    <property type="nucleotide sequence ID" value="XM_053728983.1"/>
</dbReference>
<gene>
    <name evidence="2" type="ORF">GCK72_012282</name>
</gene>
<evidence type="ECO:0000313" key="3">
    <source>
        <dbReference type="Proteomes" id="UP000483820"/>
    </source>
</evidence>